<dbReference type="AlphaFoldDB" id="A0A101XRT8"/>
<proteinExistence type="predicted"/>
<gene>
    <name evidence="1" type="ORF">ATW55_04005</name>
</gene>
<dbReference type="EMBL" id="LPVJ01000019">
    <property type="protein sequence ID" value="KUO96370.1"/>
    <property type="molecule type" value="Genomic_DNA"/>
</dbReference>
<dbReference type="RefSeq" id="WP_067714477.1">
    <property type="nucleotide sequence ID" value="NZ_LPVJ01000019.1"/>
</dbReference>
<evidence type="ECO:0008006" key="3">
    <source>
        <dbReference type="Google" id="ProtNLM"/>
    </source>
</evidence>
<reference evidence="1 2" key="1">
    <citation type="submission" date="2015-12" db="EMBL/GenBank/DDBJ databases">
        <title>Draft genome sequence of Acidibacillus ferrooxidans ITV001, isolated from a chalcopyrite acid mine drainage site in Brazil.</title>
        <authorList>
            <person name="Dall'Agnol H."/>
            <person name="Nancucheo I."/>
            <person name="Johnson B."/>
            <person name="Oliveira R."/>
            <person name="Leite L."/>
            <person name="Pylro V."/>
            <person name="Nunes G.L."/>
            <person name="Tzotzos G."/>
            <person name="Fernandes G.R."/>
            <person name="Dutra J."/>
            <person name="Orellana S.C."/>
            <person name="Oliveira G."/>
        </authorList>
    </citation>
    <scope>NUCLEOTIDE SEQUENCE [LARGE SCALE GENOMIC DNA]</scope>
    <source>
        <strain evidence="2">ITV01</strain>
    </source>
</reference>
<dbReference type="Pfam" id="PF26005">
    <property type="entry name" value="rSAM_target_put"/>
    <property type="match status" value="1"/>
</dbReference>
<dbReference type="Proteomes" id="UP000053557">
    <property type="component" value="Unassembled WGS sequence"/>
</dbReference>
<accession>A0A101XRT8</accession>
<sequence length="90" mass="10009">MRARNWSINLETEEYVEDRNKIIADASEAVEQTVDGCFVNLAVAPDHGDPDAYLVPELHARFGTRISVRFVDQCGCGGYVYRITKVSGSD</sequence>
<keyword evidence="2" id="KW-1185">Reference proteome</keyword>
<dbReference type="NCBIfam" id="TIGR03995">
    <property type="entry name" value="target_X_rSAM"/>
    <property type="match status" value="1"/>
</dbReference>
<dbReference type="OrthoDB" id="2679650at2"/>
<evidence type="ECO:0000313" key="2">
    <source>
        <dbReference type="Proteomes" id="UP000053557"/>
    </source>
</evidence>
<dbReference type="InterPro" id="IPR023906">
    <property type="entry name" value="rSAM_target_put"/>
</dbReference>
<name>A0A101XRT8_9BACL</name>
<evidence type="ECO:0000313" key="1">
    <source>
        <dbReference type="EMBL" id="KUO96370.1"/>
    </source>
</evidence>
<protein>
    <recommendedName>
        <fullName evidence="3">CGCGG family rSAM-modified RiPP protein</fullName>
    </recommendedName>
</protein>
<comment type="caution">
    <text evidence="1">The sequence shown here is derived from an EMBL/GenBank/DDBJ whole genome shotgun (WGS) entry which is preliminary data.</text>
</comment>
<organism evidence="1 2">
    <name type="scientific">Ferroacidibacillus organovorans</name>
    <dbReference type="NCBI Taxonomy" id="1765683"/>
    <lineage>
        <taxon>Bacteria</taxon>
        <taxon>Bacillati</taxon>
        <taxon>Bacillota</taxon>
        <taxon>Bacilli</taxon>
        <taxon>Bacillales</taxon>
        <taxon>Alicyclobacillaceae</taxon>
        <taxon>Ferroacidibacillus</taxon>
    </lineage>
</organism>